<keyword evidence="1" id="KW-0812">Transmembrane</keyword>
<proteinExistence type="predicted"/>
<evidence type="ECO:0000313" key="4">
    <source>
        <dbReference type="Proteomes" id="UP000027997"/>
    </source>
</evidence>
<keyword evidence="4" id="KW-1185">Reference proteome</keyword>
<feature type="transmembrane region" description="Helical" evidence="1">
    <location>
        <begin position="179"/>
        <end position="205"/>
    </location>
</feature>
<accession>A0A081K9X2</accession>
<feature type="signal peptide" evidence="2">
    <location>
        <begin position="1"/>
        <end position="24"/>
    </location>
</feature>
<comment type="caution">
    <text evidence="3">The sequence shown here is derived from an EMBL/GenBank/DDBJ whole genome shotgun (WGS) entry which is preliminary data.</text>
</comment>
<protein>
    <submittedName>
        <fullName evidence="3">Uncharacterized protein</fullName>
    </submittedName>
</protein>
<dbReference type="STRING" id="305900.GV64_09540"/>
<feature type="transmembrane region" description="Helical" evidence="1">
    <location>
        <begin position="217"/>
        <end position="236"/>
    </location>
</feature>
<keyword evidence="1" id="KW-0472">Membrane</keyword>
<keyword evidence="1" id="KW-1133">Transmembrane helix</keyword>
<gene>
    <name evidence="3" type="ORF">GV64_09540</name>
</gene>
<name>A0A081K9X2_9GAMM</name>
<evidence type="ECO:0000256" key="2">
    <source>
        <dbReference type="SAM" id="SignalP"/>
    </source>
</evidence>
<evidence type="ECO:0000313" key="3">
    <source>
        <dbReference type="EMBL" id="KEI70948.1"/>
    </source>
</evidence>
<keyword evidence="2" id="KW-0732">Signal</keyword>
<organism evidence="3 4">
    <name type="scientific">Endozoicomonas elysicola</name>
    <dbReference type="NCBI Taxonomy" id="305900"/>
    <lineage>
        <taxon>Bacteria</taxon>
        <taxon>Pseudomonadati</taxon>
        <taxon>Pseudomonadota</taxon>
        <taxon>Gammaproteobacteria</taxon>
        <taxon>Oceanospirillales</taxon>
        <taxon>Endozoicomonadaceae</taxon>
        <taxon>Endozoicomonas</taxon>
    </lineage>
</organism>
<feature type="transmembrane region" description="Helical" evidence="1">
    <location>
        <begin position="143"/>
        <end position="167"/>
    </location>
</feature>
<feature type="chain" id="PRO_5001758806" evidence="2">
    <location>
        <begin position="25"/>
        <end position="288"/>
    </location>
</feature>
<dbReference type="AlphaFoldDB" id="A0A081K9X2"/>
<sequence>MMTTLIQRLKALSASLLIFLSAGWSDENRVQTAAPLSSLLDQAMYIDPETIISIQDKYHEFIEFSDQKRGEEQMTTGDELLEIGKIIGMGVIAAILYGVIHDLITTQINFAYFSDLYLTHHGVVTRDFFPLVYNSESRILYSLLWGTIATWWIGLPIGGLSALSARLDARALKMTWHDLVYPVATMMGTNLAIALLAGGLTYLISGSSFLTVASMHNSSYLFGIIGGIILPIYIYASRPPETSTIKKQCAGFTEDILILFKDHPDSSEIQALVKSHLNSPYGNCKHAM</sequence>
<reference evidence="3 4" key="1">
    <citation type="submission" date="2014-06" db="EMBL/GenBank/DDBJ databases">
        <title>Whole Genome Sequences of Three Symbiotic Endozoicomonas Bacteria.</title>
        <authorList>
            <person name="Neave M.J."/>
            <person name="Apprill A."/>
            <person name="Voolstra C.R."/>
        </authorList>
    </citation>
    <scope>NUCLEOTIDE SEQUENCE [LARGE SCALE GENOMIC DNA]</scope>
    <source>
        <strain evidence="3 4">DSM 22380</strain>
    </source>
</reference>
<dbReference type="Proteomes" id="UP000027997">
    <property type="component" value="Unassembled WGS sequence"/>
</dbReference>
<evidence type="ECO:0000256" key="1">
    <source>
        <dbReference type="SAM" id="Phobius"/>
    </source>
</evidence>
<dbReference type="EMBL" id="JOJP01000001">
    <property type="protein sequence ID" value="KEI70948.1"/>
    <property type="molecule type" value="Genomic_DNA"/>
</dbReference>